<keyword evidence="1" id="KW-0812">Transmembrane</keyword>
<dbReference type="KEGG" id="amam:HPC72_05325"/>
<keyword evidence="3" id="KW-1185">Reference proteome</keyword>
<gene>
    <name evidence="2" type="ORF">HPC72_05325</name>
</gene>
<feature type="transmembrane region" description="Helical" evidence="1">
    <location>
        <begin position="21"/>
        <end position="43"/>
    </location>
</feature>
<feature type="transmembrane region" description="Helical" evidence="1">
    <location>
        <begin position="55"/>
        <end position="79"/>
    </location>
</feature>
<evidence type="ECO:0008006" key="4">
    <source>
        <dbReference type="Google" id="ProtNLM"/>
    </source>
</evidence>
<accession>A0A6M8BA83</accession>
<evidence type="ECO:0000313" key="3">
    <source>
        <dbReference type="Proteomes" id="UP000504752"/>
    </source>
</evidence>
<feature type="transmembrane region" description="Helical" evidence="1">
    <location>
        <begin position="224"/>
        <end position="243"/>
    </location>
</feature>
<reference evidence="2 3" key="1">
    <citation type="submission" date="2020-05" db="EMBL/GenBank/DDBJ databases">
        <title>Actinomyces sp. zg-325.</title>
        <authorList>
            <person name="Yang C."/>
        </authorList>
    </citation>
    <scope>NUCLEOTIDE SEQUENCE [LARGE SCALE GENOMIC DNA]</scope>
    <source>
        <strain evidence="3">zg-325</strain>
    </source>
</reference>
<dbReference type="Proteomes" id="UP000504752">
    <property type="component" value="Chromosome"/>
</dbReference>
<keyword evidence="1" id="KW-1133">Transmembrane helix</keyword>
<dbReference type="EMBL" id="CP053642">
    <property type="protein sequence ID" value="QKD79745.1"/>
    <property type="molecule type" value="Genomic_DNA"/>
</dbReference>
<name>A0A6M8BA83_9ACTO</name>
<feature type="transmembrane region" description="Helical" evidence="1">
    <location>
        <begin position="91"/>
        <end position="112"/>
    </location>
</feature>
<dbReference type="AlphaFoldDB" id="A0A6M8BA83"/>
<evidence type="ECO:0000313" key="2">
    <source>
        <dbReference type="EMBL" id="QKD79745.1"/>
    </source>
</evidence>
<dbReference type="RefSeq" id="WP_159523784.1">
    <property type="nucleotide sequence ID" value="NZ_CP053642.1"/>
</dbReference>
<keyword evidence="1" id="KW-0472">Membrane</keyword>
<evidence type="ECO:0000256" key="1">
    <source>
        <dbReference type="SAM" id="Phobius"/>
    </source>
</evidence>
<proteinExistence type="predicted"/>
<feature type="transmembrane region" description="Helical" evidence="1">
    <location>
        <begin position="161"/>
        <end position="182"/>
    </location>
</feature>
<organism evidence="2 3">
    <name type="scientific">Actinomyces marmotae</name>
    <dbReference type="NCBI Taxonomy" id="2737173"/>
    <lineage>
        <taxon>Bacteria</taxon>
        <taxon>Bacillati</taxon>
        <taxon>Actinomycetota</taxon>
        <taxon>Actinomycetes</taxon>
        <taxon>Actinomycetales</taxon>
        <taxon>Actinomycetaceae</taxon>
        <taxon>Actinomyces</taxon>
    </lineage>
</organism>
<protein>
    <recommendedName>
        <fullName evidence="4">ABC transporter permease</fullName>
    </recommendedName>
</protein>
<sequence length="250" mass="26081">MRVTMRPGFGRVFLAELYKAACSLTVWVVMGATVVAVCVFSYAVGVPGPQTASMLAMLLGVCVMGAEYPSGAIVASLVAAADRRRLLGAQVCCVTVMAALPVVVAMLAMIAVSNPYTNFEGTPLSTAESIALAARMGLLLTLVALVGGFLSVLLRSALSAMILALLVIGGGQLLLILVPWLLTGGGSGGLLLPEWVNAVLPNAVFTRLLGGDFAIWSSWWDSPGMTYVEALAWVAPAACGAYWRMIHADF</sequence>
<feature type="transmembrane region" description="Helical" evidence="1">
    <location>
        <begin position="132"/>
        <end position="154"/>
    </location>
</feature>